<evidence type="ECO:0000313" key="2">
    <source>
        <dbReference type="Proteomes" id="UP001595855"/>
    </source>
</evidence>
<gene>
    <name evidence="1" type="ORF">ACFPRC_36385</name>
</gene>
<sequence>MINLAALSVPQNPIAPCDRELERLALSLRDRRNRAGLSYKELAVRPG</sequence>
<keyword evidence="2" id="KW-1185">Reference proteome</keyword>
<name>A0ABV9X803_9ACTN</name>
<accession>A0ABV9X803</accession>
<evidence type="ECO:0008006" key="3">
    <source>
        <dbReference type="Google" id="ProtNLM"/>
    </source>
</evidence>
<organism evidence="1 2">
    <name type="scientific">Streptomyces lienomycini</name>
    <dbReference type="NCBI Taxonomy" id="284035"/>
    <lineage>
        <taxon>Bacteria</taxon>
        <taxon>Bacillati</taxon>
        <taxon>Actinomycetota</taxon>
        <taxon>Actinomycetes</taxon>
        <taxon>Kitasatosporales</taxon>
        <taxon>Streptomycetaceae</taxon>
        <taxon>Streptomyces</taxon>
    </lineage>
</organism>
<evidence type="ECO:0000313" key="1">
    <source>
        <dbReference type="EMBL" id="MFC5020301.1"/>
    </source>
</evidence>
<proteinExistence type="predicted"/>
<protein>
    <recommendedName>
        <fullName evidence="3">XRE family transcriptional regulator</fullName>
    </recommendedName>
</protein>
<reference evidence="2" key="1">
    <citation type="journal article" date="2019" name="Int. J. Syst. Evol. Microbiol.">
        <title>The Global Catalogue of Microorganisms (GCM) 10K type strain sequencing project: providing services to taxonomists for standard genome sequencing and annotation.</title>
        <authorList>
            <consortium name="The Broad Institute Genomics Platform"/>
            <consortium name="The Broad Institute Genome Sequencing Center for Infectious Disease"/>
            <person name="Wu L."/>
            <person name="Ma J."/>
        </authorList>
    </citation>
    <scope>NUCLEOTIDE SEQUENCE [LARGE SCALE GENOMIC DNA]</scope>
    <source>
        <strain evidence="2">CGMCC 4.1542</strain>
    </source>
</reference>
<comment type="caution">
    <text evidence="1">The sequence shown here is derived from an EMBL/GenBank/DDBJ whole genome shotgun (WGS) entry which is preliminary data.</text>
</comment>
<dbReference type="RefSeq" id="WP_328662030.1">
    <property type="nucleotide sequence ID" value="NZ_BAAATN010000019.1"/>
</dbReference>
<dbReference type="EMBL" id="JBHSJO010000002">
    <property type="protein sequence ID" value="MFC5020301.1"/>
    <property type="molecule type" value="Genomic_DNA"/>
</dbReference>
<dbReference type="Proteomes" id="UP001595855">
    <property type="component" value="Unassembled WGS sequence"/>
</dbReference>